<reference evidence="2 3" key="1">
    <citation type="submission" date="2023-09" db="EMBL/GenBank/DDBJ databases">
        <title>Complete genome of Streptomyces roseicoloratus T14.</title>
        <authorList>
            <person name="Bashizi T."/>
            <person name="Kim M.-J."/>
            <person name="Lee G."/>
            <person name="Tagele S.B."/>
            <person name="Shin J.-H."/>
        </authorList>
    </citation>
    <scope>NUCLEOTIDE SEQUENCE [LARGE SCALE GENOMIC DNA]</scope>
    <source>
        <strain evidence="2 3">T14</strain>
    </source>
</reference>
<keyword evidence="3" id="KW-1185">Reference proteome</keyword>
<name>A0ABY9RRJ7_9ACTN</name>
<gene>
    <name evidence="2" type="ORF">RGF97_07970</name>
</gene>
<evidence type="ECO:0000256" key="1">
    <source>
        <dbReference type="SAM" id="MobiDB-lite"/>
    </source>
</evidence>
<evidence type="ECO:0000313" key="2">
    <source>
        <dbReference type="EMBL" id="WMX44802.1"/>
    </source>
</evidence>
<dbReference type="Proteomes" id="UP001250858">
    <property type="component" value="Chromosome"/>
</dbReference>
<feature type="compositionally biased region" description="Basic residues" evidence="1">
    <location>
        <begin position="217"/>
        <end position="231"/>
    </location>
</feature>
<dbReference type="RefSeq" id="WP_309548207.1">
    <property type="nucleotide sequence ID" value="NZ_CP133762.1"/>
</dbReference>
<evidence type="ECO:0000313" key="3">
    <source>
        <dbReference type="Proteomes" id="UP001250858"/>
    </source>
</evidence>
<proteinExistence type="predicted"/>
<organism evidence="2 3">
    <name type="scientific">Streptomyces roseicoloratus</name>
    <dbReference type="NCBI Taxonomy" id="2508722"/>
    <lineage>
        <taxon>Bacteria</taxon>
        <taxon>Bacillati</taxon>
        <taxon>Actinomycetota</taxon>
        <taxon>Actinomycetes</taxon>
        <taxon>Kitasatosporales</taxon>
        <taxon>Streptomycetaceae</taxon>
        <taxon>Streptomyces</taxon>
    </lineage>
</organism>
<dbReference type="EMBL" id="CP133762">
    <property type="protein sequence ID" value="WMX44802.1"/>
    <property type="molecule type" value="Genomic_DNA"/>
</dbReference>
<accession>A0ABY9RRJ7</accession>
<sequence length="231" mass="25309">MTIHRPGLPSDLPEPALLWARWGVNAVVRTTTAKEARGARRTGIWSDDEGLHLDDCGSTWWTFAAADEGRWVLYGEDESSGCKWHKPPVDVLAGGPDWLPYDELRELLDGWELGCVYWYEDGAWARAPYPGDLKDDGLDCGMSRFTDRQEALDLLVDLVGYDKAAAEVLLAAAEERRLTPELLAAHVVAEDGGAPDLPAMVRALERTGLGPAPGRAGSRRVSSRGRRRSSG</sequence>
<protein>
    <submittedName>
        <fullName evidence="2">Uncharacterized protein</fullName>
    </submittedName>
</protein>
<feature type="region of interest" description="Disordered" evidence="1">
    <location>
        <begin position="205"/>
        <end position="231"/>
    </location>
</feature>